<evidence type="ECO:0000256" key="2">
    <source>
        <dbReference type="ARBA" id="ARBA00012608"/>
    </source>
</evidence>
<dbReference type="GO" id="GO:0050660">
    <property type="term" value="F:flavin adenine dinucleotide binding"/>
    <property type="evidence" value="ECO:0007669"/>
    <property type="project" value="InterPro"/>
</dbReference>
<evidence type="ECO:0000259" key="16">
    <source>
        <dbReference type="Pfam" id="PF07992"/>
    </source>
</evidence>
<dbReference type="AlphaFoldDB" id="A0A285PGZ1"/>
<dbReference type="PRINTS" id="PR00411">
    <property type="entry name" value="PNDRDTASEI"/>
</dbReference>
<dbReference type="PROSITE" id="PS00076">
    <property type="entry name" value="PYRIDINE_REDOX_1"/>
    <property type="match status" value="1"/>
</dbReference>
<dbReference type="InterPro" id="IPR004099">
    <property type="entry name" value="Pyr_nucl-diS_OxRdtase_dimer"/>
</dbReference>
<evidence type="ECO:0000256" key="13">
    <source>
        <dbReference type="PIRSR" id="PIRSR000350-4"/>
    </source>
</evidence>
<dbReference type="InterPro" id="IPR012999">
    <property type="entry name" value="Pyr_OxRdtase_I_AS"/>
</dbReference>
<dbReference type="InterPro" id="IPR036188">
    <property type="entry name" value="FAD/NAD-bd_sf"/>
</dbReference>
<gene>
    <name evidence="17" type="ORF">SAMN06265368_4114</name>
</gene>
<dbReference type="PRINTS" id="PR00368">
    <property type="entry name" value="FADPNR"/>
</dbReference>
<comment type="catalytic activity">
    <reaction evidence="10 14">
        <text>N(6)-[(R)-dihydrolipoyl]-L-lysyl-[protein] + NAD(+) = N(6)-[(R)-lipoyl]-L-lysyl-[protein] + NADH + H(+)</text>
        <dbReference type="Rhea" id="RHEA:15045"/>
        <dbReference type="Rhea" id="RHEA-COMP:10474"/>
        <dbReference type="Rhea" id="RHEA-COMP:10475"/>
        <dbReference type="ChEBI" id="CHEBI:15378"/>
        <dbReference type="ChEBI" id="CHEBI:57540"/>
        <dbReference type="ChEBI" id="CHEBI:57945"/>
        <dbReference type="ChEBI" id="CHEBI:83099"/>
        <dbReference type="ChEBI" id="CHEBI:83100"/>
        <dbReference type="EC" id="1.8.1.4"/>
    </reaction>
</comment>
<reference evidence="17 18" key="1">
    <citation type="submission" date="2017-09" db="EMBL/GenBank/DDBJ databases">
        <authorList>
            <person name="Ehlers B."/>
            <person name="Leendertz F.H."/>
        </authorList>
    </citation>
    <scope>NUCLEOTIDE SEQUENCE [LARGE SCALE GENOMIC DNA]</scope>
    <source>
        <strain evidence="17 18">DSM 18289</strain>
    </source>
</reference>
<keyword evidence="8" id="KW-1015">Disulfide bond</keyword>
<evidence type="ECO:0000256" key="12">
    <source>
        <dbReference type="PIRSR" id="PIRSR000350-3"/>
    </source>
</evidence>
<dbReference type="NCBIfam" id="TIGR01350">
    <property type="entry name" value="lipoamide_DH"/>
    <property type="match status" value="1"/>
</dbReference>
<protein>
    <recommendedName>
        <fullName evidence="3 14">Dihydrolipoyl dehydrogenase</fullName>
        <ecNumber evidence="2 14">1.8.1.4</ecNumber>
    </recommendedName>
</protein>
<evidence type="ECO:0000256" key="10">
    <source>
        <dbReference type="ARBA" id="ARBA00049187"/>
    </source>
</evidence>
<dbReference type="GO" id="GO:0004148">
    <property type="term" value="F:dihydrolipoyl dehydrogenase (NADH) activity"/>
    <property type="evidence" value="ECO:0007669"/>
    <property type="project" value="UniProtKB-EC"/>
</dbReference>
<dbReference type="FunFam" id="3.30.390.30:FF:000001">
    <property type="entry name" value="Dihydrolipoyl dehydrogenase"/>
    <property type="match status" value="1"/>
</dbReference>
<keyword evidence="5 12" id="KW-0274">FAD</keyword>
<dbReference type="InterPro" id="IPR001100">
    <property type="entry name" value="Pyr_nuc-diS_OxRdtase"/>
</dbReference>
<feature type="binding site" evidence="12">
    <location>
        <position position="56"/>
    </location>
    <ligand>
        <name>FAD</name>
        <dbReference type="ChEBI" id="CHEBI:57692"/>
    </ligand>
</feature>
<organism evidence="17 18">
    <name type="scientific">Cohaesibacter gelatinilyticus</name>
    <dbReference type="NCBI Taxonomy" id="372072"/>
    <lineage>
        <taxon>Bacteria</taxon>
        <taxon>Pseudomonadati</taxon>
        <taxon>Pseudomonadota</taxon>
        <taxon>Alphaproteobacteria</taxon>
        <taxon>Hyphomicrobiales</taxon>
        <taxon>Cohaesibacteraceae</taxon>
    </lineage>
</organism>
<feature type="domain" description="Pyridine nucleotide-disulphide oxidoreductase dimerisation" evidence="15">
    <location>
        <begin position="351"/>
        <end position="460"/>
    </location>
</feature>
<evidence type="ECO:0000313" key="17">
    <source>
        <dbReference type="EMBL" id="SNZ21000.1"/>
    </source>
</evidence>
<feature type="binding site" evidence="12">
    <location>
        <position position="211"/>
    </location>
    <ligand>
        <name>NAD(+)</name>
        <dbReference type="ChEBI" id="CHEBI:57540"/>
    </ligand>
</feature>
<dbReference type="Pfam" id="PF02852">
    <property type="entry name" value="Pyr_redox_dim"/>
    <property type="match status" value="1"/>
</dbReference>
<evidence type="ECO:0000256" key="11">
    <source>
        <dbReference type="PIRSR" id="PIRSR000350-2"/>
    </source>
</evidence>
<proteinExistence type="inferred from homology"/>
<dbReference type="PANTHER" id="PTHR22912">
    <property type="entry name" value="DISULFIDE OXIDOREDUCTASE"/>
    <property type="match status" value="1"/>
</dbReference>
<dbReference type="Proteomes" id="UP000219439">
    <property type="component" value="Unassembled WGS sequence"/>
</dbReference>
<dbReference type="SUPFAM" id="SSF51905">
    <property type="entry name" value="FAD/NAD(P)-binding domain"/>
    <property type="match status" value="1"/>
</dbReference>
<feature type="binding site" evidence="12">
    <location>
        <begin position="188"/>
        <end position="195"/>
    </location>
    <ligand>
        <name>NAD(+)</name>
        <dbReference type="ChEBI" id="CHEBI:57540"/>
    </ligand>
</feature>
<dbReference type="Gene3D" id="3.50.50.60">
    <property type="entry name" value="FAD/NAD(P)-binding domain"/>
    <property type="match status" value="2"/>
</dbReference>
<evidence type="ECO:0000256" key="9">
    <source>
        <dbReference type="ARBA" id="ARBA00023284"/>
    </source>
</evidence>
<dbReference type="GO" id="GO:0006103">
    <property type="term" value="P:2-oxoglutarate metabolic process"/>
    <property type="evidence" value="ECO:0007669"/>
    <property type="project" value="TreeGrafter"/>
</dbReference>
<feature type="binding site" evidence="12">
    <location>
        <begin position="323"/>
        <end position="326"/>
    </location>
    <ligand>
        <name>FAD</name>
        <dbReference type="ChEBI" id="CHEBI:57692"/>
    </ligand>
</feature>
<dbReference type="OrthoDB" id="9781772at2"/>
<keyword evidence="12" id="KW-0547">Nucleotide-binding</keyword>
<keyword evidence="6 14" id="KW-0560">Oxidoreductase</keyword>
<sequence length="470" mass="48929">MNATRGGISCDVLILGAGPGGYAAAIRAGQLGLKTIVVEGEKPGGTCLNVGCIPSKAMIHVAEEFHKATSFAISGKSALGISHSKPKLDLKQSVAWKDGIVAKLNGGVSGLIKKAGAQLIQGWGKMLDGKTCEVQTKEGTKVIHAEHVVLAPGSVPVELPDLPYGDKVISSTEALALEKVPARLIVVGGGYIGLELGTAFAKMGSAVTVVEFADQVLPHYDRDIAKPVAKSLTDLGVTVHLSAKAKSLSKDGKALLVEDAQGKELSLAADKILVTVGRKSRMEGWGASNLYLTMDGPFIKIDDQCRTSMSDVFAIGDVTGEPMLAHRAIAQGEMVAEVIAGKSRRFDPAAIPAVCFTDPEVVVVGLSPAEAKKQGFDVKIGMFPFMANGRAMTMESDSGFVRVVARTDNHQVLGIQAVGKGVAELSSSFTLAMEMGAVLEDIAGTIHAHPTQSEALQEAALGALGHALHI</sequence>
<comment type="similarity">
    <text evidence="1 14">Belongs to the class-I pyridine nucleotide-disulfide oxidoreductase family.</text>
</comment>
<dbReference type="InterPro" id="IPR006258">
    <property type="entry name" value="Lipoamide_DH"/>
</dbReference>
<evidence type="ECO:0000256" key="7">
    <source>
        <dbReference type="ARBA" id="ARBA00023027"/>
    </source>
</evidence>
<dbReference type="PANTHER" id="PTHR22912:SF160">
    <property type="entry name" value="DIHYDROLIPOYL DEHYDROGENASE"/>
    <property type="match status" value="1"/>
</dbReference>
<feature type="binding site" evidence="12">
    <location>
        <position position="317"/>
    </location>
    <ligand>
        <name>FAD</name>
        <dbReference type="ChEBI" id="CHEBI:57692"/>
    </ligand>
</feature>
<evidence type="ECO:0000256" key="5">
    <source>
        <dbReference type="ARBA" id="ARBA00022827"/>
    </source>
</evidence>
<dbReference type="Gene3D" id="3.30.390.30">
    <property type="match status" value="1"/>
</dbReference>
<accession>A0A285PGZ1</accession>
<dbReference type="Pfam" id="PF07992">
    <property type="entry name" value="Pyr_redox_2"/>
    <property type="match status" value="1"/>
</dbReference>
<dbReference type="InterPro" id="IPR016156">
    <property type="entry name" value="FAD/NAD-linked_Rdtase_dimer_sf"/>
</dbReference>
<feature type="disulfide bond" description="Redox-active" evidence="13">
    <location>
        <begin position="47"/>
        <end position="52"/>
    </location>
</feature>
<keyword evidence="4 14" id="KW-0285">Flavoprotein</keyword>
<keyword evidence="9 14" id="KW-0676">Redox-active center</keyword>
<dbReference type="InterPro" id="IPR050151">
    <property type="entry name" value="Class-I_Pyr_Nuc-Dis_Oxidored"/>
</dbReference>
<feature type="active site" description="Proton acceptor" evidence="11">
    <location>
        <position position="449"/>
    </location>
</feature>
<evidence type="ECO:0000256" key="1">
    <source>
        <dbReference type="ARBA" id="ARBA00007532"/>
    </source>
</evidence>
<feature type="domain" description="FAD/NAD(P)-binding" evidence="16">
    <location>
        <begin position="11"/>
        <end position="332"/>
    </location>
</feature>
<evidence type="ECO:0000256" key="14">
    <source>
        <dbReference type="RuleBase" id="RU003692"/>
    </source>
</evidence>
<dbReference type="EMBL" id="OBEL01000006">
    <property type="protein sequence ID" value="SNZ21000.1"/>
    <property type="molecule type" value="Genomic_DNA"/>
</dbReference>
<dbReference type="SUPFAM" id="SSF55424">
    <property type="entry name" value="FAD/NAD-linked reductases, dimerisation (C-terminal) domain"/>
    <property type="match status" value="1"/>
</dbReference>
<evidence type="ECO:0000259" key="15">
    <source>
        <dbReference type="Pfam" id="PF02852"/>
    </source>
</evidence>
<evidence type="ECO:0000256" key="8">
    <source>
        <dbReference type="ARBA" id="ARBA00023157"/>
    </source>
</evidence>
<feature type="binding site" evidence="12">
    <location>
        <position position="124"/>
    </location>
    <ligand>
        <name>FAD</name>
        <dbReference type="ChEBI" id="CHEBI:57692"/>
    </ligand>
</feature>
<evidence type="ECO:0000256" key="3">
    <source>
        <dbReference type="ARBA" id="ARBA00016961"/>
    </source>
</evidence>
<comment type="miscellaneous">
    <text evidence="14">The active site is a redox-active disulfide bond.</text>
</comment>
<keyword evidence="18" id="KW-1185">Reference proteome</keyword>
<keyword evidence="7 12" id="KW-0520">NAD</keyword>
<dbReference type="RefSeq" id="WP_097155370.1">
    <property type="nucleotide sequence ID" value="NZ_OBEL01000006.1"/>
</dbReference>
<dbReference type="InterPro" id="IPR023753">
    <property type="entry name" value="FAD/NAD-binding_dom"/>
</dbReference>
<dbReference type="PIRSF" id="PIRSF000350">
    <property type="entry name" value="Mercury_reductase_MerA"/>
    <property type="match status" value="1"/>
</dbReference>
<evidence type="ECO:0000313" key="18">
    <source>
        <dbReference type="Proteomes" id="UP000219439"/>
    </source>
</evidence>
<feature type="binding site" evidence="12">
    <location>
        <position position="277"/>
    </location>
    <ligand>
        <name>NAD(+)</name>
        <dbReference type="ChEBI" id="CHEBI:57540"/>
    </ligand>
</feature>
<comment type="cofactor">
    <cofactor evidence="12 14">
        <name>FAD</name>
        <dbReference type="ChEBI" id="CHEBI:57692"/>
    </cofactor>
    <text evidence="12 14">Binds 1 FAD per subunit.</text>
</comment>
<dbReference type="EC" id="1.8.1.4" evidence="2 14"/>
<evidence type="ECO:0000256" key="4">
    <source>
        <dbReference type="ARBA" id="ARBA00022630"/>
    </source>
</evidence>
<name>A0A285PGZ1_9HYPH</name>
<evidence type="ECO:0000256" key="6">
    <source>
        <dbReference type="ARBA" id="ARBA00023002"/>
    </source>
</evidence>